<organism evidence="1">
    <name type="scientific">Myoviridae sp. ct89I2</name>
    <dbReference type="NCBI Taxonomy" id="2827662"/>
    <lineage>
        <taxon>Viruses</taxon>
        <taxon>Duplodnaviria</taxon>
        <taxon>Heunggongvirae</taxon>
        <taxon>Uroviricota</taxon>
        <taxon>Caudoviricetes</taxon>
    </lineage>
</organism>
<protein>
    <submittedName>
        <fullName evidence="1">Uncharacterized protein</fullName>
    </submittedName>
</protein>
<evidence type="ECO:0000313" key="1">
    <source>
        <dbReference type="EMBL" id="DAF60722.1"/>
    </source>
</evidence>
<dbReference type="EMBL" id="BK032795">
    <property type="protein sequence ID" value="DAF60722.1"/>
    <property type="molecule type" value="Genomic_DNA"/>
</dbReference>
<proteinExistence type="predicted"/>
<name>A0A8S5TD83_9CAUD</name>
<accession>A0A8S5TD83</accession>
<reference evidence="1" key="1">
    <citation type="journal article" date="2021" name="Proc. Natl. Acad. Sci. U.S.A.">
        <title>A Catalog of Tens of Thousands of Viruses from Human Metagenomes Reveals Hidden Associations with Chronic Diseases.</title>
        <authorList>
            <person name="Tisza M.J."/>
            <person name="Buck C.B."/>
        </authorList>
    </citation>
    <scope>NUCLEOTIDE SEQUENCE</scope>
    <source>
        <strain evidence="1">Ct89I2</strain>
    </source>
</reference>
<sequence length="35" mass="4240">MNKEETEATISRIKKYIELTNVPQEVMRRYPLDNE</sequence>